<dbReference type="PANTHER" id="PTHR32063">
    <property type="match status" value="1"/>
</dbReference>
<dbReference type="Gene3D" id="3.30.2090.10">
    <property type="entry name" value="Multidrug efflux transporter AcrB TolC docking domain, DN and DC subdomains"/>
    <property type="match status" value="2"/>
</dbReference>
<feature type="transmembrane region" description="Helical" evidence="1">
    <location>
        <begin position="429"/>
        <end position="449"/>
    </location>
</feature>
<dbReference type="SUPFAM" id="SSF82693">
    <property type="entry name" value="Multidrug efflux transporter AcrB pore domain, PN1, PN2, PC1 and PC2 subdomains"/>
    <property type="match status" value="2"/>
</dbReference>
<name>A0A5M8P185_9BACT</name>
<dbReference type="SUPFAM" id="SSF82866">
    <property type="entry name" value="Multidrug efflux transporter AcrB transmembrane domain"/>
    <property type="match status" value="2"/>
</dbReference>
<protein>
    <submittedName>
        <fullName evidence="2">Multidrug resistance protein MdtC</fullName>
    </submittedName>
</protein>
<comment type="caution">
    <text evidence="2">The sequence shown here is derived from an EMBL/GenBank/DDBJ whole genome shotgun (WGS) entry which is preliminary data.</text>
</comment>
<dbReference type="PRINTS" id="PR00702">
    <property type="entry name" value="ACRIFLAVINRP"/>
</dbReference>
<feature type="transmembrane region" description="Helical" evidence="1">
    <location>
        <begin position="923"/>
        <end position="948"/>
    </location>
</feature>
<organism evidence="2 3">
    <name type="scientific">Candidatus Ordinivivax streblomastigis</name>
    <dbReference type="NCBI Taxonomy" id="2540710"/>
    <lineage>
        <taxon>Bacteria</taxon>
        <taxon>Pseudomonadati</taxon>
        <taxon>Bacteroidota</taxon>
        <taxon>Bacteroidia</taxon>
        <taxon>Bacteroidales</taxon>
        <taxon>Candidatus Ordinivivax</taxon>
    </lineage>
</organism>
<dbReference type="Gene3D" id="3.30.70.1430">
    <property type="entry name" value="Multidrug efflux transporter AcrB pore domain"/>
    <property type="match status" value="2"/>
</dbReference>
<proteinExistence type="predicted"/>
<dbReference type="Gene3D" id="1.20.1640.10">
    <property type="entry name" value="Multidrug efflux transporter AcrB transmembrane domain"/>
    <property type="match status" value="2"/>
</dbReference>
<feature type="transmembrane region" description="Helical" evidence="1">
    <location>
        <begin position="358"/>
        <end position="377"/>
    </location>
</feature>
<dbReference type="InterPro" id="IPR001036">
    <property type="entry name" value="Acrflvin-R"/>
</dbReference>
<sequence length="1048" mass="115457">MSLYESAVKKPITTALIFLAVVIIGAFAWSGLPIDLMPDIETNSLTVITAYPGASAQDIETNITRPMENTLNTVENLKKITSQSKDNMSLVTLEFNYGSDINIATNDVRDKIDMVKSSLPDEVSNPIIFKFSMDMMPVVIYSATAKESVNALYKILDEKVANPLNRIEGVGAVTVSGAPQRQVQVNVSPEKLEAYNLTVEQIAQVIQMENLNVPAGSFDIGRETYTLRIEGEFKESSQLMDIVLGSRNGRSVYLHDVGTVTDTIQGRIQEAYTNEVKGATLIVQKQSGANTVAIAKKVNQIIPELQKTLPPDIQLSLVMDTSDFIQQSIDSLAETIMLAILFVVIVVLFFLGRWRATVIIILAIPISLIASFIYLMVTGSSLNIISLSSISIAIGMVVDDAIVVLENVTKHIEKGSTPKEAAIYATNEVGVAVIASSLTIIAVFFPLTMTTGLAGVMFGQLGWMVTIMITVSVIVALSLTPMLCSQMLRLTNTQGKTFDRMYAPIRRGLDKLDHNYSRLVDFCVRHRWRTLAICFSLFLLIMVPACNLVKMDFMPATDNSSITLDAYLPTGTRMEVARETGMKIDSIVKVKYPTAVRVRSFTVGQADENNTFAAMNANATNLVSFRFRCVEPSERKESIYEIADELRKDLENMPELYKFKVTPGGSGGAMGMGASTVDVEIYGYDLAQTDQIASELKTRLSDMKGLRDVLISRQDYRTEYQIDFDRQKLAEHGLNSATVATYVRNRINGAYSSKYREDGDEYDIVVRYDEQYRQSIEDIENITVYTNTGAAIKVRELGKVVEKSTLPQIDRQNRQRVVKVQGSLYGAALSEVVDAINVELKEMEDEGKLPSEIGVKIGGSYEDQQDTNSNLFLLMGLCVLLVYIVMAAQFESLTYPFIIVLSLTFGYAGVMLALMLTGQSLSLMALIGVVMLIGIVVKNGIVFIDYANLNRERGMSVDKAIVSAAKSRLRPILMTTATTVLGMIPMAIPRGSGSEMWRPMGIAIVGGLTLSTVLTLLYVPALYSIFGANGVKRKRKKYKMLIAKRAQA</sequence>
<evidence type="ECO:0000313" key="3">
    <source>
        <dbReference type="Proteomes" id="UP000324575"/>
    </source>
</evidence>
<gene>
    <name evidence="2" type="ORF">EZS26_001555</name>
</gene>
<reference evidence="2 3" key="1">
    <citation type="submission" date="2019-03" db="EMBL/GenBank/DDBJ databases">
        <title>Single cell metagenomics reveals metabolic interactions within the superorganism composed of flagellate Streblomastix strix and complex community of Bacteroidetes bacteria on its surface.</title>
        <authorList>
            <person name="Treitli S.C."/>
            <person name="Kolisko M."/>
            <person name="Husnik F."/>
            <person name="Keeling P."/>
            <person name="Hampl V."/>
        </authorList>
    </citation>
    <scope>NUCLEOTIDE SEQUENCE [LARGE SCALE GENOMIC DNA]</scope>
    <source>
        <strain evidence="2">St1</strain>
    </source>
</reference>
<feature type="transmembrane region" description="Helical" evidence="1">
    <location>
        <begin position="1000"/>
        <end position="1026"/>
    </location>
</feature>
<keyword evidence="1" id="KW-0472">Membrane</keyword>
<dbReference type="Pfam" id="PF00873">
    <property type="entry name" value="ACR_tran"/>
    <property type="match status" value="1"/>
</dbReference>
<feature type="transmembrane region" description="Helical" evidence="1">
    <location>
        <begin position="332"/>
        <end position="351"/>
    </location>
</feature>
<feature type="transmembrane region" description="Helical" evidence="1">
    <location>
        <begin position="897"/>
        <end position="917"/>
    </location>
</feature>
<dbReference type="Gene3D" id="3.30.70.1440">
    <property type="entry name" value="Multidrug efflux transporter AcrB pore domain"/>
    <property type="match status" value="1"/>
</dbReference>
<feature type="transmembrane region" description="Helical" evidence="1">
    <location>
        <begin position="461"/>
        <end position="484"/>
    </location>
</feature>
<dbReference type="Gene3D" id="3.30.70.1320">
    <property type="entry name" value="Multidrug efflux transporter AcrB pore domain like"/>
    <property type="match status" value="1"/>
</dbReference>
<dbReference type="GO" id="GO:0005886">
    <property type="term" value="C:plasma membrane"/>
    <property type="evidence" value="ECO:0007669"/>
    <property type="project" value="TreeGrafter"/>
</dbReference>
<feature type="transmembrane region" description="Helical" evidence="1">
    <location>
        <begin position="12"/>
        <end position="32"/>
    </location>
</feature>
<dbReference type="EMBL" id="SNRX01000009">
    <property type="protein sequence ID" value="KAA6302195.1"/>
    <property type="molecule type" value="Genomic_DNA"/>
</dbReference>
<feature type="transmembrane region" description="Helical" evidence="1">
    <location>
        <begin position="969"/>
        <end position="988"/>
    </location>
</feature>
<keyword evidence="1" id="KW-0812">Transmembrane</keyword>
<dbReference type="GO" id="GO:0042910">
    <property type="term" value="F:xenobiotic transmembrane transporter activity"/>
    <property type="evidence" value="ECO:0007669"/>
    <property type="project" value="TreeGrafter"/>
</dbReference>
<feature type="transmembrane region" description="Helical" evidence="1">
    <location>
        <begin position="528"/>
        <end position="545"/>
    </location>
</feature>
<dbReference type="InterPro" id="IPR027463">
    <property type="entry name" value="AcrB_DN_DC_subdom"/>
</dbReference>
<dbReference type="Proteomes" id="UP000324575">
    <property type="component" value="Unassembled WGS sequence"/>
</dbReference>
<evidence type="ECO:0000256" key="1">
    <source>
        <dbReference type="SAM" id="Phobius"/>
    </source>
</evidence>
<dbReference type="AlphaFoldDB" id="A0A5M8P185"/>
<feature type="transmembrane region" description="Helical" evidence="1">
    <location>
        <begin position="383"/>
        <end position="408"/>
    </location>
</feature>
<dbReference type="SUPFAM" id="SSF82714">
    <property type="entry name" value="Multidrug efflux transporter AcrB TolC docking domain, DN and DC subdomains"/>
    <property type="match status" value="2"/>
</dbReference>
<accession>A0A5M8P185</accession>
<feature type="transmembrane region" description="Helical" evidence="1">
    <location>
        <begin position="871"/>
        <end position="890"/>
    </location>
</feature>
<evidence type="ECO:0000313" key="2">
    <source>
        <dbReference type="EMBL" id="KAA6302195.1"/>
    </source>
</evidence>
<keyword evidence="1" id="KW-1133">Transmembrane helix</keyword>
<dbReference type="PANTHER" id="PTHR32063:SF0">
    <property type="entry name" value="SWARMING MOTILITY PROTEIN SWRC"/>
    <property type="match status" value="1"/>
</dbReference>